<dbReference type="HOGENOM" id="CLU_015553_3_0_10"/>
<accession>H1YHH9</accession>
<keyword evidence="4" id="KW-0472">Membrane</keyword>
<dbReference type="InterPro" id="IPR011990">
    <property type="entry name" value="TPR-like_helical_dom_sf"/>
</dbReference>
<reference evidence="8" key="1">
    <citation type="submission" date="2011-09" db="EMBL/GenBank/DDBJ databases">
        <title>The permanent draft genome of Mucilaginibacter paludis DSM 18603.</title>
        <authorList>
            <consortium name="US DOE Joint Genome Institute (JGI-PGF)"/>
            <person name="Lucas S."/>
            <person name="Han J."/>
            <person name="Lapidus A."/>
            <person name="Bruce D."/>
            <person name="Goodwin L."/>
            <person name="Pitluck S."/>
            <person name="Peters L."/>
            <person name="Kyrpides N."/>
            <person name="Mavromatis K."/>
            <person name="Ivanova N."/>
            <person name="Mikhailova N."/>
            <person name="Held B."/>
            <person name="Detter J.C."/>
            <person name="Tapia R."/>
            <person name="Han C."/>
            <person name="Land M."/>
            <person name="Hauser L."/>
            <person name="Markowitz V."/>
            <person name="Cheng J.-F."/>
            <person name="Hugenholtz P."/>
            <person name="Woyke T."/>
            <person name="Wu D."/>
            <person name="Tindall B."/>
            <person name="Brambilla E."/>
            <person name="Klenk H.-P."/>
            <person name="Eisen J.A."/>
        </authorList>
    </citation>
    <scope>NUCLEOTIDE SEQUENCE [LARGE SCALE GENOMIC DNA]</scope>
    <source>
        <strain evidence="8">DSM 18603</strain>
    </source>
</reference>
<evidence type="ECO:0000256" key="4">
    <source>
        <dbReference type="ARBA" id="ARBA00023136"/>
    </source>
</evidence>
<proteinExistence type="inferred from homology"/>
<dbReference type="Gene3D" id="1.25.40.390">
    <property type="match status" value="1"/>
</dbReference>
<dbReference type="AlphaFoldDB" id="H1YHH9"/>
<feature type="domain" description="SusD-like N-terminal" evidence="7">
    <location>
        <begin position="26"/>
        <end position="230"/>
    </location>
</feature>
<protein>
    <recommendedName>
        <fullName evidence="10">RagB/SusD domain-containing protein</fullName>
    </recommendedName>
</protein>
<keyword evidence="9" id="KW-1185">Reference proteome</keyword>
<dbReference type="EMBL" id="CM001403">
    <property type="protein sequence ID" value="EHQ26402.1"/>
    <property type="molecule type" value="Genomic_DNA"/>
</dbReference>
<keyword evidence="5" id="KW-0998">Cell outer membrane</keyword>
<organism evidence="8 9">
    <name type="scientific">Mucilaginibacter paludis DSM 18603</name>
    <dbReference type="NCBI Taxonomy" id="714943"/>
    <lineage>
        <taxon>Bacteria</taxon>
        <taxon>Pseudomonadati</taxon>
        <taxon>Bacteroidota</taxon>
        <taxon>Sphingobacteriia</taxon>
        <taxon>Sphingobacteriales</taxon>
        <taxon>Sphingobacteriaceae</taxon>
        <taxon>Mucilaginibacter</taxon>
    </lineage>
</organism>
<dbReference type="GO" id="GO:0009279">
    <property type="term" value="C:cell outer membrane"/>
    <property type="evidence" value="ECO:0007669"/>
    <property type="project" value="UniProtKB-SubCell"/>
</dbReference>
<comment type="similarity">
    <text evidence="2">Belongs to the SusD family.</text>
</comment>
<dbReference type="InterPro" id="IPR012944">
    <property type="entry name" value="SusD_RagB_dom"/>
</dbReference>
<gene>
    <name evidence="8" type="ORF">Mucpa_2269</name>
</gene>
<comment type="subcellular location">
    <subcellularLocation>
        <location evidence="1">Cell outer membrane</location>
    </subcellularLocation>
</comment>
<dbReference type="eggNOG" id="COG1834">
    <property type="taxonomic scope" value="Bacteria"/>
</dbReference>
<keyword evidence="3" id="KW-0732">Signal</keyword>
<dbReference type="RefSeq" id="WP_008506471.1">
    <property type="nucleotide sequence ID" value="NZ_CM001403.1"/>
</dbReference>
<evidence type="ECO:0000256" key="5">
    <source>
        <dbReference type="ARBA" id="ARBA00023237"/>
    </source>
</evidence>
<evidence type="ECO:0000313" key="9">
    <source>
        <dbReference type="Proteomes" id="UP000002774"/>
    </source>
</evidence>
<dbReference type="Pfam" id="PF07980">
    <property type="entry name" value="SusD_RagB"/>
    <property type="match status" value="1"/>
</dbReference>
<evidence type="ECO:0000256" key="1">
    <source>
        <dbReference type="ARBA" id="ARBA00004442"/>
    </source>
</evidence>
<evidence type="ECO:0000313" key="8">
    <source>
        <dbReference type="EMBL" id="EHQ26402.1"/>
    </source>
</evidence>
<evidence type="ECO:0000256" key="3">
    <source>
        <dbReference type="ARBA" id="ARBA00022729"/>
    </source>
</evidence>
<dbReference type="OrthoDB" id="653598at2"/>
<dbReference type="PROSITE" id="PS51257">
    <property type="entry name" value="PROKAR_LIPOPROTEIN"/>
    <property type="match status" value="1"/>
</dbReference>
<evidence type="ECO:0000259" key="6">
    <source>
        <dbReference type="Pfam" id="PF07980"/>
    </source>
</evidence>
<feature type="domain" description="RagB/SusD" evidence="6">
    <location>
        <begin position="339"/>
        <end position="450"/>
    </location>
</feature>
<dbReference type="Proteomes" id="UP000002774">
    <property type="component" value="Chromosome"/>
</dbReference>
<dbReference type="InterPro" id="IPR033985">
    <property type="entry name" value="SusD-like_N"/>
</dbReference>
<evidence type="ECO:0000259" key="7">
    <source>
        <dbReference type="Pfam" id="PF14322"/>
    </source>
</evidence>
<dbReference type="SUPFAM" id="SSF48452">
    <property type="entry name" value="TPR-like"/>
    <property type="match status" value="1"/>
</dbReference>
<evidence type="ECO:0008006" key="10">
    <source>
        <dbReference type="Google" id="ProtNLM"/>
    </source>
</evidence>
<dbReference type="Pfam" id="PF14322">
    <property type="entry name" value="SusD-like_3"/>
    <property type="match status" value="1"/>
</dbReference>
<dbReference type="STRING" id="714943.Mucpa_2269"/>
<evidence type="ECO:0000256" key="2">
    <source>
        <dbReference type="ARBA" id="ARBA00006275"/>
    </source>
</evidence>
<sequence length="457" mass="51853">MKYNRIMYASFFMYIIAFSACKKQNDFLDAKPNQALNVPSTLADCQSLLLNEGLFNSNDPALGEIGSDDLYVTSDTWSAEPTIERNSYLWAKTVYEPGQNVSDWSVPYQQIYYANTVLETLMKIKINSSQQSLNNQIEGSALFFRSIAFYNLLQTFSLPYDPKTSKSDLGIPLKLSSNPNIKSPRATVQECYNQMIKDLVTSISFLPGTPAYKTQPCQASANALLARLYLAMGDYKNAFSFADGALKIYSSLQDFNAITPQTASISTTYFKEDIFHSVLNSYDIPFPYYISITDSTLYKSYNNNDLRKSVFFIIDGGVPYFRGTYDYLGYAYSGIATDELYLIRAECNARLGNTSDAIKDLNTLLVTRWKAGTFIPFAATDSNSALLQILIERRKELLYRGLRWNDLRRLNKDPQFSITLKRVINGVTYTLPPNDPRYAWPIPDNELQLNNIPQNNR</sequence>
<name>H1YHH9_9SPHI</name>